<sequence length="389" mass="44402">MANTRSQTGAARGPPDQTASTADQRVRVETVESPLRPQVLGGGPEHVPRVNLEDPNPLLTEVTPKMRMLDNVMKAVNEAMSKQQESFMKMLEDRNASHRRNEAVGENAGTASGDAEVIVVTEETRTTGDKGKEKAKAKGCSYKNFLGCKPPEFRGCSDLVVCMYWLREMEMAFEASECDASQRVKFASHLLKGEALTWWNLTRSSLTPKVYARLSWDEFKKKMLEKYCSERALDKIEDELWAMKKGNSPISFYAKDFLEKLGMVDDAVDYPFGVYLLWSNKYTQPIEFKLPKQYQSEKNHNKHSINQNKPVNINHKSIIHKGSSTMTSTTTKNYSLIIMKTKTKVDIDMIPTVQRRMIEDRLPQRIGTFRTLTLVPPRIPYQKYAKRLF</sequence>
<dbReference type="InterPro" id="IPR005162">
    <property type="entry name" value="Retrotrans_gag_dom"/>
</dbReference>
<comment type="caution">
    <text evidence="3">The sequence shown here is derived from an EMBL/GenBank/DDBJ whole genome shotgun (WGS) entry which is preliminary data.</text>
</comment>
<dbReference type="Pfam" id="PF03732">
    <property type="entry name" value="Retrotrans_gag"/>
    <property type="match status" value="1"/>
</dbReference>
<organism evidence="3 4">
    <name type="scientific">Centaurea solstitialis</name>
    <name type="common">yellow star-thistle</name>
    <dbReference type="NCBI Taxonomy" id="347529"/>
    <lineage>
        <taxon>Eukaryota</taxon>
        <taxon>Viridiplantae</taxon>
        <taxon>Streptophyta</taxon>
        <taxon>Embryophyta</taxon>
        <taxon>Tracheophyta</taxon>
        <taxon>Spermatophyta</taxon>
        <taxon>Magnoliopsida</taxon>
        <taxon>eudicotyledons</taxon>
        <taxon>Gunneridae</taxon>
        <taxon>Pentapetalae</taxon>
        <taxon>asterids</taxon>
        <taxon>campanulids</taxon>
        <taxon>Asterales</taxon>
        <taxon>Asteraceae</taxon>
        <taxon>Carduoideae</taxon>
        <taxon>Cardueae</taxon>
        <taxon>Centaureinae</taxon>
        <taxon>Centaurea</taxon>
    </lineage>
</organism>
<evidence type="ECO:0000256" key="1">
    <source>
        <dbReference type="SAM" id="MobiDB-lite"/>
    </source>
</evidence>
<keyword evidence="4" id="KW-1185">Reference proteome</keyword>
<proteinExistence type="predicted"/>
<dbReference type="EMBL" id="JARYMX010000004">
    <property type="protein sequence ID" value="KAJ9553321.1"/>
    <property type="molecule type" value="Genomic_DNA"/>
</dbReference>
<feature type="region of interest" description="Disordered" evidence="1">
    <location>
        <begin position="1"/>
        <end position="56"/>
    </location>
</feature>
<dbReference type="Proteomes" id="UP001172457">
    <property type="component" value="Chromosome 4"/>
</dbReference>
<evidence type="ECO:0000313" key="3">
    <source>
        <dbReference type="EMBL" id="KAJ9553321.1"/>
    </source>
</evidence>
<accession>A0AA38TFY3</accession>
<evidence type="ECO:0000313" key="4">
    <source>
        <dbReference type="Proteomes" id="UP001172457"/>
    </source>
</evidence>
<reference evidence="3" key="1">
    <citation type="submission" date="2023-03" db="EMBL/GenBank/DDBJ databases">
        <title>Chromosome-scale reference genome and RAD-based genetic map of yellow starthistle (Centaurea solstitialis) reveal putative structural variation and QTLs associated with invader traits.</title>
        <authorList>
            <person name="Reatini B."/>
            <person name="Cang F.A."/>
            <person name="Jiang Q."/>
            <person name="Mckibben M.T.W."/>
            <person name="Barker M.S."/>
            <person name="Rieseberg L.H."/>
            <person name="Dlugosch K.M."/>
        </authorList>
    </citation>
    <scope>NUCLEOTIDE SEQUENCE</scope>
    <source>
        <strain evidence="3">CAN-66</strain>
        <tissue evidence="3">Leaf</tissue>
    </source>
</reference>
<name>A0AA38TFY3_9ASTR</name>
<gene>
    <name evidence="3" type="ORF">OSB04_017366</name>
</gene>
<dbReference type="AlphaFoldDB" id="A0AA38TFY3"/>
<feature type="domain" description="Retrotransposon gag" evidence="2">
    <location>
        <begin position="185"/>
        <end position="258"/>
    </location>
</feature>
<evidence type="ECO:0000259" key="2">
    <source>
        <dbReference type="Pfam" id="PF03732"/>
    </source>
</evidence>
<protein>
    <recommendedName>
        <fullName evidence="2">Retrotransposon gag domain-containing protein</fullName>
    </recommendedName>
</protein>